<name>A0A0A8ZXF3_ARUDO</name>
<keyword evidence="1" id="KW-0812">Transmembrane</keyword>
<reference evidence="2" key="1">
    <citation type="submission" date="2014-09" db="EMBL/GenBank/DDBJ databases">
        <authorList>
            <person name="Magalhaes I.L.F."/>
            <person name="Oliveira U."/>
            <person name="Santos F.R."/>
            <person name="Vidigal T.H.D.A."/>
            <person name="Brescovit A.D."/>
            <person name="Santos A.J."/>
        </authorList>
    </citation>
    <scope>NUCLEOTIDE SEQUENCE</scope>
    <source>
        <tissue evidence="2">Shoot tissue taken approximately 20 cm above the soil surface</tissue>
    </source>
</reference>
<feature type="transmembrane region" description="Helical" evidence="1">
    <location>
        <begin position="12"/>
        <end position="31"/>
    </location>
</feature>
<dbReference type="EMBL" id="GBRH01256450">
    <property type="protein sequence ID" value="JAD41445.1"/>
    <property type="molecule type" value="Transcribed_RNA"/>
</dbReference>
<organism evidence="2">
    <name type="scientific">Arundo donax</name>
    <name type="common">Giant reed</name>
    <name type="synonym">Donax arundinaceus</name>
    <dbReference type="NCBI Taxonomy" id="35708"/>
    <lineage>
        <taxon>Eukaryota</taxon>
        <taxon>Viridiplantae</taxon>
        <taxon>Streptophyta</taxon>
        <taxon>Embryophyta</taxon>
        <taxon>Tracheophyta</taxon>
        <taxon>Spermatophyta</taxon>
        <taxon>Magnoliopsida</taxon>
        <taxon>Liliopsida</taxon>
        <taxon>Poales</taxon>
        <taxon>Poaceae</taxon>
        <taxon>PACMAD clade</taxon>
        <taxon>Arundinoideae</taxon>
        <taxon>Arundineae</taxon>
        <taxon>Arundo</taxon>
    </lineage>
</organism>
<sequence>MVWWFQTSHRSMPHLQIVLYFGYPFYVVFLVHCQNISPGCHLNLASLMKKKKGTTFYPSQRHFQWQPLQRVSEDATQNNPHRAMDSA</sequence>
<accession>A0A0A8ZXF3</accession>
<reference evidence="2" key="2">
    <citation type="journal article" date="2015" name="Data Brief">
        <title>Shoot transcriptome of the giant reed, Arundo donax.</title>
        <authorList>
            <person name="Barrero R.A."/>
            <person name="Guerrero F.D."/>
            <person name="Moolhuijzen P."/>
            <person name="Goolsby J.A."/>
            <person name="Tidwell J."/>
            <person name="Bellgard S.E."/>
            <person name="Bellgard M.I."/>
        </authorList>
    </citation>
    <scope>NUCLEOTIDE SEQUENCE</scope>
    <source>
        <tissue evidence="2">Shoot tissue taken approximately 20 cm above the soil surface</tissue>
    </source>
</reference>
<protein>
    <submittedName>
        <fullName evidence="2">Uncharacterized protein</fullName>
    </submittedName>
</protein>
<proteinExistence type="predicted"/>
<dbReference type="AlphaFoldDB" id="A0A0A8ZXF3"/>
<keyword evidence="1" id="KW-0472">Membrane</keyword>
<evidence type="ECO:0000313" key="2">
    <source>
        <dbReference type="EMBL" id="JAD41445.1"/>
    </source>
</evidence>
<keyword evidence="1" id="KW-1133">Transmembrane helix</keyword>
<evidence type="ECO:0000256" key="1">
    <source>
        <dbReference type="SAM" id="Phobius"/>
    </source>
</evidence>